<evidence type="ECO:0000256" key="13">
    <source>
        <dbReference type="SAM" id="MobiDB-lite"/>
    </source>
</evidence>
<dbReference type="GO" id="GO:0000723">
    <property type="term" value="P:telomere maintenance"/>
    <property type="evidence" value="ECO:0007669"/>
    <property type="project" value="InterPro"/>
</dbReference>
<keyword evidence="8 12" id="KW-0233">DNA recombination</keyword>
<dbReference type="GO" id="GO:0006281">
    <property type="term" value="P:DNA repair"/>
    <property type="evidence" value="ECO:0007669"/>
    <property type="project" value="UniProtKB-UniRule"/>
</dbReference>
<comment type="cofactor">
    <cofactor evidence="12">
        <name>Mg(2+)</name>
        <dbReference type="ChEBI" id="CHEBI:18420"/>
    </cofactor>
</comment>
<dbReference type="GO" id="GO:0016887">
    <property type="term" value="F:ATP hydrolysis activity"/>
    <property type="evidence" value="ECO:0007669"/>
    <property type="project" value="RHEA"/>
</dbReference>
<dbReference type="InterPro" id="IPR027417">
    <property type="entry name" value="P-loop_NTPase"/>
</dbReference>
<dbReference type="InterPro" id="IPR010285">
    <property type="entry name" value="DNA_helicase_pif1-like_DEAD"/>
</dbReference>
<evidence type="ECO:0000256" key="11">
    <source>
        <dbReference type="ARBA" id="ARBA00023242"/>
    </source>
</evidence>
<evidence type="ECO:0000256" key="8">
    <source>
        <dbReference type="ARBA" id="ARBA00023172"/>
    </source>
</evidence>
<evidence type="ECO:0000256" key="3">
    <source>
        <dbReference type="ARBA" id="ARBA00022801"/>
    </source>
</evidence>
<evidence type="ECO:0000256" key="4">
    <source>
        <dbReference type="ARBA" id="ARBA00022806"/>
    </source>
</evidence>
<proteinExistence type="inferred from homology"/>
<dbReference type="InterPro" id="IPR037056">
    <property type="entry name" value="RNase_H1_N_sf"/>
</dbReference>
<dbReference type="Gene3D" id="3.40.50.300">
    <property type="entry name" value="P-loop containing nucleotide triphosphate hydrolases"/>
    <property type="match status" value="2"/>
</dbReference>
<evidence type="ECO:0000259" key="14">
    <source>
        <dbReference type="SMART" id="SM00382"/>
    </source>
</evidence>
<keyword evidence="11 12" id="KW-0539">Nucleus</keyword>
<dbReference type="CDD" id="cd18809">
    <property type="entry name" value="SF1_C_RecD"/>
    <property type="match status" value="1"/>
</dbReference>
<keyword evidence="1 12" id="KW-0547">Nucleotide-binding</keyword>
<comment type="function">
    <text evidence="12">DNA-dependent ATPase and 5'-3' DNA helicase required for the maintenance of both mitochondrial and nuclear genome stability.</text>
</comment>
<accession>A0A1Y2IYW8</accession>
<dbReference type="GO" id="GO:0006310">
    <property type="term" value="P:DNA recombination"/>
    <property type="evidence" value="ECO:0007669"/>
    <property type="project" value="UniProtKB-UniRule"/>
</dbReference>
<evidence type="ECO:0000256" key="10">
    <source>
        <dbReference type="ARBA" id="ARBA00023235"/>
    </source>
</evidence>
<keyword evidence="9 12" id="KW-0234">DNA repair</keyword>
<evidence type="ECO:0000256" key="6">
    <source>
        <dbReference type="ARBA" id="ARBA00023125"/>
    </source>
</evidence>
<dbReference type="AlphaFoldDB" id="A0A1Y2IYW8"/>
<dbReference type="InterPro" id="IPR048293">
    <property type="entry name" value="PIF1_RRM3_pfh1"/>
</dbReference>
<keyword evidence="4 12" id="KW-0347">Helicase</keyword>
<feature type="domain" description="AAA+ ATPase" evidence="14">
    <location>
        <begin position="167"/>
        <end position="514"/>
    </location>
</feature>
<keyword evidence="2 12" id="KW-0227">DNA damage</keyword>
<dbReference type="Gene3D" id="3.40.970.10">
    <property type="entry name" value="Ribonuclease H1, N-terminal domain"/>
    <property type="match status" value="1"/>
</dbReference>
<feature type="DNA-binding region" evidence="12">
    <location>
        <begin position="641"/>
        <end position="660"/>
    </location>
</feature>
<keyword evidence="3 12" id="KW-0378">Hydrolase</keyword>
<name>A0A1Y2IYW8_TRAC3</name>
<evidence type="ECO:0000256" key="12">
    <source>
        <dbReference type="HAMAP-Rule" id="MF_03176"/>
    </source>
</evidence>
<dbReference type="Pfam" id="PF05970">
    <property type="entry name" value="PIF1"/>
    <property type="match status" value="2"/>
</dbReference>
<keyword evidence="7 12" id="KW-0496">Mitochondrion</keyword>
<dbReference type="InterPro" id="IPR009027">
    <property type="entry name" value="Ribosomal_bL9/RNase_H1_N"/>
</dbReference>
<keyword evidence="5 12" id="KW-0067">ATP-binding</keyword>
<dbReference type="GO" id="GO:0005634">
    <property type="term" value="C:nucleus"/>
    <property type="evidence" value="ECO:0007669"/>
    <property type="project" value="UniProtKB-SubCell"/>
</dbReference>
<dbReference type="Pfam" id="PF01693">
    <property type="entry name" value="Cauli_VI"/>
    <property type="match status" value="1"/>
</dbReference>
<evidence type="ECO:0000256" key="7">
    <source>
        <dbReference type="ARBA" id="ARBA00023128"/>
    </source>
</evidence>
<dbReference type="STRING" id="1353009.A0A1Y2IYW8"/>
<feature type="binding site" evidence="12">
    <location>
        <begin position="175"/>
        <end position="182"/>
    </location>
    <ligand>
        <name>ATP</name>
        <dbReference type="ChEBI" id="CHEBI:30616"/>
    </ligand>
</feature>
<evidence type="ECO:0000313" key="16">
    <source>
        <dbReference type="Proteomes" id="UP000193067"/>
    </source>
</evidence>
<evidence type="ECO:0000256" key="1">
    <source>
        <dbReference type="ARBA" id="ARBA00022741"/>
    </source>
</evidence>
<dbReference type="EC" id="5.6.2.3" evidence="12"/>
<dbReference type="HAMAP" id="MF_03176">
    <property type="entry name" value="PIF1"/>
    <property type="match status" value="1"/>
</dbReference>
<dbReference type="InterPro" id="IPR049163">
    <property type="entry name" value="Pif1-like_2B_dom"/>
</dbReference>
<dbReference type="GO" id="GO:0043139">
    <property type="term" value="F:5'-3' DNA helicase activity"/>
    <property type="evidence" value="ECO:0007669"/>
    <property type="project" value="UniProtKB-UniRule"/>
</dbReference>
<dbReference type="PANTHER" id="PTHR47642">
    <property type="entry name" value="ATP-DEPENDENT DNA HELICASE"/>
    <property type="match status" value="1"/>
</dbReference>
<evidence type="ECO:0000313" key="15">
    <source>
        <dbReference type="EMBL" id="OSD05873.1"/>
    </source>
</evidence>
<protein>
    <recommendedName>
        <fullName evidence="12">ATP-dependent DNA helicase PIF1</fullName>
        <ecNumber evidence="12">5.6.2.3</ecNumber>
    </recommendedName>
    <alternativeName>
        <fullName evidence="12">DNA 5'-3' helicase PIF1</fullName>
    </alternativeName>
    <alternativeName>
        <fullName evidence="12">DNA repair and recombination helicase PIF1</fullName>
    </alternativeName>
</protein>
<dbReference type="InterPro" id="IPR051055">
    <property type="entry name" value="PIF1_helicase"/>
</dbReference>
<gene>
    <name evidence="12" type="primary">PIF1</name>
    <name evidence="15" type="ORF">PYCCODRAFT_1431695</name>
</gene>
<feature type="region of interest" description="Disordered" evidence="13">
    <location>
        <begin position="532"/>
        <end position="558"/>
    </location>
</feature>
<comment type="subunit">
    <text evidence="12">Monomer.</text>
</comment>
<dbReference type="GO" id="GO:0005739">
    <property type="term" value="C:mitochondrion"/>
    <property type="evidence" value="ECO:0007669"/>
    <property type="project" value="UniProtKB-SubCell"/>
</dbReference>
<dbReference type="InterPro" id="IPR011320">
    <property type="entry name" value="RNase_H1_N"/>
</dbReference>
<keyword evidence="10 12" id="KW-0413">Isomerase</keyword>
<keyword evidence="6 12" id="KW-0238">DNA-binding</keyword>
<dbReference type="OrthoDB" id="432234at2759"/>
<comment type="subcellular location">
    <subcellularLocation>
        <location evidence="12">Nucleus</location>
    </subcellularLocation>
    <subcellularLocation>
        <location evidence="12">Mitochondrion</location>
    </subcellularLocation>
</comment>
<dbReference type="Pfam" id="PF21530">
    <property type="entry name" value="Pif1_2B_dom"/>
    <property type="match status" value="1"/>
</dbReference>
<dbReference type="CDD" id="cd18037">
    <property type="entry name" value="DEXSc_Pif1_like"/>
    <property type="match status" value="1"/>
</dbReference>
<dbReference type="InterPro" id="IPR003593">
    <property type="entry name" value="AAA+_ATPase"/>
</dbReference>
<dbReference type="EMBL" id="KZ084091">
    <property type="protein sequence ID" value="OSD05873.1"/>
    <property type="molecule type" value="Genomic_DNA"/>
</dbReference>
<comment type="catalytic activity">
    <reaction evidence="12">
        <text>ATP + H2O = ADP + phosphate + H(+)</text>
        <dbReference type="Rhea" id="RHEA:13065"/>
        <dbReference type="ChEBI" id="CHEBI:15377"/>
        <dbReference type="ChEBI" id="CHEBI:15378"/>
        <dbReference type="ChEBI" id="CHEBI:30616"/>
        <dbReference type="ChEBI" id="CHEBI:43474"/>
        <dbReference type="ChEBI" id="CHEBI:456216"/>
        <dbReference type="EC" id="5.6.2.3"/>
    </reaction>
</comment>
<dbReference type="Proteomes" id="UP000193067">
    <property type="component" value="Unassembled WGS sequence"/>
</dbReference>
<sequence length="706" mass="78722">MVKQKFYAVHNGREGTQIYTTWEETKSNVSRYSGAIHKSFRSLAEARAWLLGIADATASDVPPPYSYPGAQSSQVEPSTQCGMSQVPIPVVKLEETDGEFEGLLHQTMEVDDPQATPRLTSQLRFPELDDRIPMDIEAPVPADSAVTEEEVIQLSPEQQAALNMVKQGKNVFFTGSAGTGKSVLLREIIKLRGGRPSLKLGVTASTGIASLNIGGCTLHSWAGIGLGKEDKDALVGKILGISKREFMAAKERRAELLAKRARGFALNEEEEKFLAIPPGERKNRVLDRWRECKTLIIDEISMIDGKLFDKLEYVARQLRKSELPFGGIQLVLSGDFCQLPPVPDKSGTGAQIPATFAFDAESWPRCVGDPIVLTRVFRQREQKFVDMLNALRFGRVDPETVRVFSSLSREVQYNDGIEPTELYPTRQEVQGANSYRLKQLPGLPRIYESMDSPGRDETGRPYPPARVERALKDVIVPEKLPLKVGAQVMLVKNIIQGRLVNGSVGRVIDFLRPREAMAKGIDIALPDSRERSRFDVPDIPGGPRVESEDPTQLSQSEEQRKRKIEQILRVNSVWPAVHFQNGCVQLCVPLTFEVVSAEGTIEATREQVPLILAWALSIHKSQGQTLQRVKVDLNKIFEKGQAYVALSRATSMDGLQVLHFDPAKVRAHPRVLQWMTETTGRYNGPSYIQPEQSIDDELEFWKDLSC</sequence>
<dbReference type="GO" id="GO:0003677">
    <property type="term" value="F:DNA binding"/>
    <property type="evidence" value="ECO:0007669"/>
    <property type="project" value="UniProtKB-KW"/>
</dbReference>
<dbReference type="PANTHER" id="PTHR47642:SF5">
    <property type="entry name" value="ATP-DEPENDENT DNA HELICASE"/>
    <property type="match status" value="1"/>
</dbReference>
<evidence type="ECO:0000256" key="5">
    <source>
        <dbReference type="ARBA" id="ARBA00022840"/>
    </source>
</evidence>
<dbReference type="SMART" id="SM00382">
    <property type="entry name" value="AAA"/>
    <property type="match status" value="1"/>
</dbReference>
<keyword evidence="16" id="KW-1185">Reference proteome</keyword>
<dbReference type="SUPFAM" id="SSF52540">
    <property type="entry name" value="P-loop containing nucleoside triphosphate hydrolases"/>
    <property type="match status" value="2"/>
</dbReference>
<evidence type="ECO:0000256" key="9">
    <source>
        <dbReference type="ARBA" id="ARBA00023204"/>
    </source>
</evidence>
<evidence type="ECO:0000256" key="2">
    <source>
        <dbReference type="ARBA" id="ARBA00022763"/>
    </source>
</evidence>
<dbReference type="GO" id="GO:0005524">
    <property type="term" value="F:ATP binding"/>
    <property type="evidence" value="ECO:0007669"/>
    <property type="project" value="UniProtKB-UniRule"/>
</dbReference>
<reference evidence="15 16" key="1">
    <citation type="journal article" date="2015" name="Biotechnol. Biofuels">
        <title>Enhanced degradation of softwood versus hardwood by the white-rot fungus Pycnoporus coccineus.</title>
        <authorList>
            <person name="Couturier M."/>
            <person name="Navarro D."/>
            <person name="Chevret D."/>
            <person name="Henrissat B."/>
            <person name="Piumi F."/>
            <person name="Ruiz-Duenas F.J."/>
            <person name="Martinez A.T."/>
            <person name="Grigoriev I.V."/>
            <person name="Riley R."/>
            <person name="Lipzen A."/>
            <person name="Berrin J.G."/>
            <person name="Master E.R."/>
            <person name="Rosso M.N."/>
        </authorList>
    </citation>
    <scope>NUCLEOTIDE SEQUENCE [LARGE SCALE GENOMIC DNA]</scope>
    <source>
        <strain evidence="15 16">BRFM310</strain>
    </source>
</reference>
<comment type="similarity">
    <text evidence="12">Belongs to the helicase family. PIF1 subfamily.</text>
</comment>
<organism evidence="15 16">
    <name type="scientific">Trametes coccinea (strain BRFM310)</name>
    <name type="common">Pycnoporus coccineus</name>
    <dbReference type="NCBI Taxonomy" id="1353009"/>
    <lineage>
        <taxon>Eukaryota</taxon>
        <taxon>Fungi</taxon>
        <taxon>Dikarya</taxon>
        <taxon>Basidiomycota</taxon>
        <taxon>Agaricomycotina</taxon>
        <taxon>Agaricomycetes</taxon>
        <taxon>Polyporales</taxon>
        <taxon>Polyporaceae</taxon>
        <taxon>Trametes</taxon>
    </lineage>
</organism>
<dbReference type="SUPFAM" id="SSF55658">
    <property type="entry name" value="L9 N-domain-like"/>
    <property type="match status" value="1"/>
</dbReference>